<evidence type="ECO:0000313" key="3">
    <source>
        <dbReference type="EMBL" id="KAF6232204.1"/>
    </source>
</evidence>
<feature type="chain" id="PRO_5034308906" evidence="2">
    <location>
        <begin position="21"/>
        <end position="607"/>
    </location>
</feature>
<dbReference type="Gene3D" id="3.40.390.10">
    <property type="entry name" value="Collagenase (Catalytic Domain)"/>
    <property type="match status" value="1"/>
</dbReference>
<feature type="compositionally biased region" description="Polar residues" evidence="1">
    <location>
        <begin position="35"/>
        <end position="62"/>
    </location>
</feature>
<name>A0A8H6L1N0_9LECA</name>
<dbReference type="InterPro" id="IPR024079">
    <property type="entry name" value="MetalloPept_cat_dom_sf"/>
</dbReference>
<keyword evidence="2" id="KW-0732">Signal</keyword>
<feature type="signal peptide" evidence="2">
    <location>
        <begin position="1"/>
        <end position="20"/>
    </location>
</feature>
<dbReference type="SUPFAM" id="SSF55486">
    <property type="entry name" value="Metalloproteases ('zincins'), catalytic domain"/>
    <property type="match status" value="1"/>
</dbReference>
<sequence length="607" mass="65667">MHSFLCFVSVILLTSLPALGQVDSDPLDSEVDTSVPPTLTAQPTNTGSRTYQVNPADSTESVGTQNKLGTLLYGYDGCDNADWEEYYYGYIDEGYYDSWLIANAAGVKSGINFNSAPAVEYLGPPGLNGPQQKQMQAVFANMATMIYSYKNPVQHWLHVRCDDPLKRCQRRPPGNPCVPNPQNPGQQPRPTPFAYSRNSDPDDGYPMINFCRGYFKRDSLASKLATGTALPVPDRYNLANYNSRAQTFFHELTHLDLAADSPSPNPYVNDLTIAIDLNSGTGIPATVYTVAYGTANAKILARYQENTGYYTQQNADNLAYYALALYVMSKNGNIYPHLPLVTSELNGPPWKDVPIGTVAEFITGGDKTYLNGTADQLAALGIDISSSTDDQDYPGCVDNENQLGPKAGTALTISALAPSSAYPSDYISSVSSWLSDLGVQTIATPPSTKTTTTKPTKPTTSSSTTTTTSPQASPTYAKGTCSFHLDEYWDCDTDDKDLYATLKLLDNDKNVIGQTDNDPSVLGVSINADNSLSLQSKLPYPLVIVGEHQGDYVRFTYDHLSWTSNTPSGGAKCKAGGWNPRGGPVCDGGKVGILTNSERQMDCSFPC</sequence>
<feature type="compositionally biased region" description="Low complexity" evidence="1">
    <location>
        <begin position="444"/>
        <end position="470"/>
    </location>
</feature>
<dbReference type="GO" id="GO:0008237">
    <property type="term" value="F:metallopeptidase activity"/>
    <property type="evidence" value="ECO:0007669"/>
    <property type="project" value="InterPro"/>
</dbReference>
<evidence type="ECO:0000256" key="1">
    <source>
        <dbReference type="SAM" id="MobiDB-lite"/>
    </source>
</evidence>
<gene>
    <name evidence="3" type="ORF">HO173_009587</name>
</gene>
<comment type="caution">
    <text evidence="3">The sequence shown here is derived from an EMBL/GenBank/DDBJ whole genome shotgun (WGS) entry which is preliminary data.</text>
</comment>
<dbReference type="AlphaFoldDB" id="A0A8H6L1N0"/>
<evidence type="ECO:0000256" key="2">
    <source>
        <dbReference type="SAM" id="SignalP"/>
    </source>
</evidence>
<proteinExistence type="predicted"/>
<evidence type="ECO:0000313" key="4">
    <source>
        <dbReference type="Proteomes" id="UP000578531"/>
    </source>
</evidence>
<feature type="region of interest" description="Disordered" evidence="1">
    <location>
        <begin position="172"/>
        <end position="201"/>
    </location>
</feature>
<dbReference type="Proteomes" id="UP000578531">
    <property type="component" value="Unassembled WGS sequence"/>
</dbReference>
<dbReference type="RefSeq" id="XP_037161633.1">
    <property type="nucleotide sequence ID" value="XM_037311477.1"/>
</dbReference>
<reference evidence="3 4" key="1">
    <citation type="journal article" date="2020" name="Genomics">
        <title>Complete, high-quality genomes from long-read metagenomic sequencing of two wolf lichen thalli reveals enigmatic genome architecture.</title>
        <authorList>
            <person name="McKenzie S.K."/>
            <person name="Walston R.F."/>
            <person name="Allen J.L."/>
        </authorList>
    </citation>
    <scope>NUCLEOTIDE SEQUENCE [LARGE SCALE GENOMIC DNA]</scope>
    <source>
        <strain evidence="3">WasteWater2</strain>
    </source>
</reference>
<feature type="region of interest" description="Disordered" evidence="1">
    <location>
        <begin position="24"/>
        <end position="62"/>
    </location>
</feature>
<accession>A0A8H6L1N0</accession>
<dbReference type="OrthoDB" id="1896086at2759"/>
<keyword evidence="4" id="KW-1185">Reference proteome</keyword>
<organism evidence="3 4">
    <name type="scientific">Letharia columbiana</name>
    <dbReference type="NCBI Taxonomy" id="112416"/>
    <lineage>
        <taxon>Eukaryota</taxon>
        <taxon>Fungi</taxon>
        <taxon>Dikarya</taxon>
        <taxon>Ascomycota</taxon>
        <taxon>Pezizomycotina</taxon>
        <taxon>Lecanoromycetes</taxon>
        <taxon>OSLEUM clade</taxon>
        <taxon>Lecanoromycetidae</taxon>
        <taxon>Lecanorales</taxon>
        <taxon>Lecanorineae</taxon>
        <taxon>Parmeliaceae</taxon>
        <taxon>Letharia</taxon>
    </lineage>
</organism>
<feature type="region of interest" description="Disordered" evidence="1">
    <location>
        <begin position="444"/>
        <end position="476"/>
    </location>
</feature>
<dbReference type="EMBL" id="JACCJC010000050">
    <property type="protein sequence ID" value="KAF6232204.1"/>
    <property type="molecule type" value="Genomic_DNA"/>
</dbReference>
<feature type="compositionally biased region" description="Pro residues" evidence="1">
    <location>
        <begin position="173"/>
        <end position="191"/>
    </location>
</feature>
<dbReference type="GeneID" id="59291238"/>
<protein>
    <submittedName>
        <fullName evidence="3">Uncharacterized protein</fullName>
    </submittedName>
</protein>